<feature type="chain" id="PRO_5043126143" evidence="6">
    <location>
        <begin position="17"/>
        <end position="441"/>
    </location>
</feature>
<reference evidence="8 9" key="2">
    <citation type="submission" date="2018-11" db="EMBL/GenBank/DDBJ databases">
        <authorList>
            <consortium name="Pathogen Informatics"/>
        </authorList>
    </citation>
    <scope>NUCLEOTIDE SEQUENCE [LARGE SCALE GENOMIC DNA]</scope>
</reference>
<evidence type="ECO:0000313" key="8">
    <source>
        <dbReference type="EMBL" id="VDL85104.1"/>
    </source>
</evidence>
<keyword evidence="6" id="KW-0732">Signal</keyword>
<dbReference type="GO" id="GO:0016020">
    <property type="term" value="C:membrane"/>
    <property type="evidence" value="ECO:0007669"/>
    <property type="project" value="UniProtKB-SubCell"/>
</dbReference>
<evidence type="ECO:0000313" key="10">
    <source>
        <dbReference type="WBParaSite" id="NBR_0002135901-mRNA-1"/>
    </source>
</evidence>
<feature type="transmembrane region" description="Helical" evidence="5">
    <location>
        <begin position="218"/>
        <end position="241"/>
    </location>
</feature>
<evidence type="ECO:0000313" key="9">
    <source>
        <dbReference type="Proteomes" id="UP000271162"/>
    </source>
</evidence>
<feature type="signal peptide" evidence="6">
    <location>
        <begin position="1"/>
        <end position="16"/>
    </location>
</feature>
<feature type="transmembrane region" description="Helical" evidence="5">
    <location>
        <begin position="177"/>
        <end position="197"/>
    </location>
</feature>
<name>A0A0N4YVT7_NIPBR</name>
<protein>
    <submittedName>
        <fullName evidence="10">ABC transporter domain-containing protein</fullName>
    </submittedName>
</protein>
<evidence type="ECO:0000256" key="3">
    <source>
        <dbReference type="ARBA" id="ARBA00022989"/>
    </source>
</evidence>
<evidence type="ECO:0000256" key="5">
    <source>
        <dbReference type="SAM" id="Phobius"/>
    </source>
</evidence>
<gene>
    <name evidence="8" type="ORF">NBR_LOCUS21358</name>
</gene>
<evidence type="ECO:0000259" key="7">
    <source>
        <dbReference type="Pfam" id="PF12698"/>
    </source>
</evidence>
<dbReference type="EMBL" id="UYSL01026239">
    <property type="protein sequence ID" value="VDL85104.1"/>
    <property type="molecule type" value="Genomic_DNA"/>
</dbReference>
<organism evidence="10">
    <name type="scientific">Nippostrongylus brasiliensis</name>
    <name type="common">Rat hookworm</name>
    <dbReference type="NCBI Taxonomy" id="27835"/>
    <lineage>
        <taxon>Eukaryota</taxon>
        <taxon>Metazoa</taxon>
        <taxon>Ecdysozoa</taxon>
        <taxon>Nematoda</taxon>
        <taxon>Chromadorea</taxon>
        <taxon>Rhabditida</taxon>
        <taxon>Rhabditina</taxon>
        <taxon>Rhabditomorpha</taxon>
        <taxon>Strongyloidea</taxon>
        <taxon>Heligmosomidae</taxon>
        <taxon>Nippostrongylus</taxon>
    </lineage>
</organism>
<evidence type="ECO:0000256" key="1">
    <source>
        <dbReference type="ARBA" id="ARBA00004141"/>
    </source>
</evidence>
<sequence>MLQIAYMALMVWTTTLVPSPTEQPSLKIDLTPFGGSSGDGYMLSSNSSDGRIHDSLDLNKMLPTTAAGLGAPSNFYVENVQNLTSYVLNLIKQIGSRNFGIHYPLGFERQYMQPGSANLRVLFNNFAFTSPPLAISVADSMLLSNAAKKNITLSVSNHPFPPVTQDVLKNRNYSNGAAYMISYAVIVCMALTVSAYCKFLIHERKKKSKHMQPFTKDFTTVLILLLAMALYGWTTIPFTYWFSYLFRSPPKGFTLIVMYNIITGMIGSIAIPIIQQTANDDIAYTWSIILSFFFPTYSISNIFTLIYNNEFGRQACQMLDCNNPLFKQNLQCCGGPDDIIYTHNILSDSGRLGIMWPVIFFGIQGFLYWYLVFAREYNLAKSIVAMCKSSVGRNRIADEKSEKWKLESHTGEDSDVIAEKSNVKTMDRTYAAVVVDDVKKW</sequence>
<dbReference type="InterPro" id="IPR013525">
    <property type="entry name" value="ABC2_TM"/>
</dbReference>
<evidence type="ECO:0000256" key="2">
    <source>
        <dbReference type="ARBA" id="ARBA00022692"/>
    </source>
</evidence>
<keyword evidence="9" id="KW-1185">Reference proteome</keyword>
<dbReference type="STRING" id="27835.A0A0N4YVT7"/>
<evidence type="ECO:0000256" key="4">
    <source>
        <dbReference type="ARBA" id="ARBA00023136"/>
    </source>
</evidence>
<proteinExistence type="predicted"/>
<reference evidence="10" key="1">
    <citation type="submission" date="2017-02" db="UniProtKB">
        <authorList>
            <consortium name="WormBaseParasite"/>
        </authorList>
    </citation>
    <scope>IDENTIFICATION</scope>
</reference>
<keyword evidence="3 5" id="KW-1133">Transmembrane helix</keyword>
<dbReference type="AlphaFoldDB" id="A0A0N4YVT7"/>
<feature type="transmembrane region" description="Helical" evidence="5">
    <location>
        <begin position="354"/>
        <end position="373"/>
    </location>
</feature>
<evidence type="ECO:0000256" key="6">
    <source>
        <dbReference type="SAM" id="SignalP"/>
    </source>
</evidence>
<comment type="subcellular location">
    <subcellularLocation>
        <location evidence="1">Membrane</location>
        <topology evidence="1">Multi-pass membrane protein</topology>
    </subcellularLocation>
</comment>
<feature type="transmembrane region" description="Helical" evidence="5">
    <location>
        <begin position="286"/>
        <end position="307"/>
    </location>
</feature>
<dbReference type="WBParaSite" id="NBR_0002135901-mRNA-1">
    <property type="protein sequence ID" value="NBR_0002135901-mRNA-1"/>
    <property type="gene ID" value="NBR_0002135901"/>
</dbReference>
<feature type="domain" description="ABC-2 type transporter transmembrane" evidence="7">
    <location>
        <begin position="218"/>
        <end position="373"/>
    </location>
</feature>
<accession>A0A0N4YVT7</accession>
<feature type="transmembrane region" description="Helical" evidence="5">
    <location>
        <begin position="253"/>
        <end position="274"/>
    </location>
</feature>
<keyword evidence="4 5" id="KW-0472">Membrane</keyword>
<dbReference type="GO" id="GO:0140359">
    <property type="term" value="F:ABC-type transporter activity"/>
    <property type="evidence" value="ECO:0007669"/>
    <property type="project" value="InterPro"/>
</dbReference>
<keyword evidence="2 5" id="KW-0812">Transmembrane</keyword>
<dbReference type="Pfam" id="PF12698">
    <property type="entry name" value="ABC2_membrane_3"/>
    <property type="match status" value="1"/>
</dbReference>
<dbReference type="Proteomes" id="UP000271162">
    <property type="component" value="Unassembled WGS sequence"/>
</dbReference>